<keyword evidence="6" id="KW-1185">Reference proteome</keyword>
<dbReference type="InterPro" id="IPR038261">
    <property type="entry name" value="GPP34-like_sf"/>
</dbReference>
<dbReference type="AlphaFoldDB" id="A0A2N8PI12"/>
<protein>
    <recommendedName>
        <fullName evidence="7">GPP34 family phosphoprotein</fullName>
    </recommendedName>
</protein>
<keyword evidence="3" id="KW-0446">Lipid-binding</keyword>
<evidence type="ECO:0000256" key="3">
    <source>
        <dbReference type="ARBA" id="ARBA00023121"/>
    </source>
</evidence>
<evidence type="ECO:0000256" key="1">
    <source>
        <dbReference type="ARBA" id="ARBA00004255"/>
    </source>
</evidence>
<dbReference type="GO" id="GO:0005737">
    <property type="term" value="C:cytoplasm"/>
    <property type="evidence" value="ECO:0007669"/>
    <property type="project" value="UniProtKB-ARBA"/>
</dbReference>
<keyword evidence="4" id="KW-0472">Membrane</keyword>
<dbReference type="Proteomes" id="UP000236047">
    <property type="component" value="Unassembled WGS sequence"/>
</dbReference>
<evidence type="ECO:0000313" key="5">
    <source>
        <dbReference type="EMBL" id="PNE40665.1"/>
    </source>
</evidence>
<proteinExistence type="predicted"/>
<sequence>MAITLAEEIMLLSLDDESGVPEQRRAAGWAAAGGILLELVLAGRASVEGKYLKLTDRTPTGDRLLDDRMALLDAWLRGREKRRVTEWLKRERGKAGDAAVESLCARGVLAEQQHRALGLFPTRRYPEADGAPERELRQRLQAVLMDGATPDERTAGLIALIHAAKLHRLACPDVPRKQVADRMAEIASGQWAAESVRAAIRDMQAVMAAVAVAGSVTAGS</sequence>
<keyword evidence="2" id="KW-0333">Golgi apparatus</keyword>
<evidence type="ECO:0000313" key="6">
    <source>
        <dbReference type="Proteomes" id="UP000236047"/>
    </source>
</evidence>
<accession>A0A2N8PI12</accession>
<name>A0A2N8PI12_STRNR</name>
<evidence type="ECO:0000256" key="4">
    <source>
        <dbReference type="ARBA" id="ARBA00023136"/>
    </source>
</evidence>
<evidence type="ECO:0000256" key="2">
    <source>
        <dbReference type="ARBA" id="ARBA00023034"/>
    </source>
</evidence>
<evidence type="ECO:0008006" key="7">
    <source>
        <dbReference type="Google" id="ProtNLM"/>
    </source>
</evidence>
<dbReference type="Pfam" id="PF05719">
    <property type="entry name" value="GPP34"/>
    <property type="match status" value="1"/>
</dbReference>
<dbReference type="GO" id="GO:0070273">
    <property type="term" value="F:phosphatidylinositol-4-phosphate binding"/>
    <property type="evidence" value="ECO:0007669"/>
    <property type="project" value="InterPro"/>
</dbReference>
<dbReference type="RefSeq" id="WP_102923212.1">
    <property type="nucleotide sequence ID" value="NZ_LJSN01000002.1"/>
</dbReference>
<dbReference type="EMBL" id="LJSN01000002">
    <property type="protein sequence ID" value="PNE40665.1"/>
    <property type="molecule type" value="Genomic_DNA"/>
</dbReference>
<dbReference type="Gene3D" id="1.10.3630.10">
    <property type="entry name" value="yeast vps74-n-term truncation variant domain like"/>
    <property type="match status" value="1"/>
</dbReference>
<gene>
    <name evidence="5" type="ORF">AOB60_07440</name>
</gene>
<dbReference type="InterPro" id="IPR008628">
    <property type="entry name" value="GPP34-like"/>
</dbReference>
<dbReference type="GO" id="GO:0012505">
    <property type="term" value="C:endomembrane system"/>
    <property type="evidence" value="ECO:0007669"/>
    <property type="project" value="UniProtKB-ARBA"/>
</dbReference>
<comment type="subcellular location">
    <subcellularLocation>
        <location evidence="1">Golgi apparatus membrane</location>
        <topology evidence="1">Peripheral membrane protein</topology>
        <orientation evidence="1">Cytoplasmic side</orientation>
    </subcellularLocation>
</comment>
<organism evidence="5 6">
    <name type="scientific">Streptomyces noursei</name>
    <name type="common">Streptomyces albulus</name>
    <dbReference type="NCBI Taxonomy" id="1971"/>
    <lineage>
        <taxon>Bacteria</taxon>
        <taxon>Bacillati</taxon>
        <taxon>Actinomycetota</taxon>
        <taxon>Actinomycetes</taxon>
        <taxon>Kitasatosporales</taxon>
        <taxon>Streptomycetaceae</taxon>
        <taxon>Streptomyces</taxon>
    </lineage>
</organism>
<reference evidence="6" key="1">
    <citation type="submission" date="2015-09" db="EMBL/GenBank/DDBJ databases">
        <authorList>
            <person name="Graham D.E."/>
            <person name="Mahan K.M."/>
            <person name="Klingeman D.M."/>
            <person name="Fida T."/>
            <person name="Giannone R.J."/>
            <person name="Hettich R.L."/>
            <person name="Parry R.J."/>
            <person name="Spain J.C."/>
        </authorList>
    </citation>
    <scope>NUCLEOTIDE SEQUENCE [LARGE SCALE GENOMIC DNA]</scope>
    <source>
        <strain evidence="6">JCM 4701</strain>
    </source>
</reference>
<comment type="caution">
    <text evidence="5">The sequence shown here is derived from an EMBL/GenBank/DDBJ whole genome shotgun (WGS) entry which is preliminary data.</text>
</comment>